<dbReference type="eggNOG" id="COG1266">
    <property type="taxonomic scope" value="Bacteria"/>
</dbReference>
<protein>
    <submittedName>
        <fullName evidence="3">Abortive infection protein</fullName>
    </submittedName>
</protein>
<evidence type="ECO:0000259" key="2">
    <source>
        <dbReference type="Pfam" id="PF02517"/>
    </source>
</evidence>
<dbReference type="InterPro" id="IPR014346">
    <property type="entry name" value="Prenyl_protease-related"/>
</dbReference>
<feature type="domain" description="CAAX prenyl protease 2/Lysostaphin resistance protein A-like" evidence="2">
    <location>
        <begin position="119"/>
        <end position="211"/>
    </location>
</feature>
<organism evidence="3">
    <name type="scientific">Solibacter usitatus (strain Ellin6076)</name>
    <dbReference type="NCBI Taxonomy" id="234267"/>
    <lineage>
        <taxon>Bacteria</taxon>
        <taxon>Pseudomonadati</taxon>
        <taxon>Acidobacteriota</taxon>
        <taxon>Terriglobia</taxon>
        <taxon>Bryobacterales</taxon>
        <taxon>Solibacteraceae</taxon>
        <taxon>Candidatus Solibacter</taxon>
    </lineage>
</organism>
<dbReference type="HOGENOM" id="CLU_078735_0_0_0"/>
<dbReference type="AlphaFoldDB" id="Q01PN3"/>
<dbReference type="EMBL" id="CP000473">
    <property type="protein sequence ID" value="ABJ88387.1"/>
    <property type="molecule type" value="Genomic_DNA"/>
</dbReference>
<keyword evidence="1" id="KW-1133">Transmembrane helix</keyword>
<dbReference type="InParanoid" id="Q01PN3"/>
<dbReference type="GO" id="GO:0080120">
    <property type="term" value="P:CAAX-box protein maturation"/>
    <property type="evidence" value="ECO:0007669"/>
    <property type="project" value="UniProtKB-ARBA"/>
</dbReference>
<feature type="transmembrane region" description="Helical" evidence="1">
    <location>
        <begin position="115"/>
        <end position="137"/>
    </location>
</feature>
<accession>Q01PN3</accession>
<proteinExistence type="predicted"/>
<evidence type="ECO:0000313" key="3">
    <source>
        <dbReference type="EMBL" id="ABJ88387.1"/>
    </source>
</evidence>
<dbReference type="InterPro" id="IPR003675">
    <property type="entry name" value="Rce1/LyrA-like_dom"/>
</dbReference>
<reference evidence="3" key="1">
    <citation type="submission" date="2006-10" db="EMBL/GenBank/DDBJ databases">
        <title>Complete sequence of Solibacter usitatus Ellin6076.</title>
        <authorList>
            <consortium name="US DOE Joint Genome Institute"/>
            <person name="Copeland A."/>
            <person name="Lucas S."/>
            <person name="Lapidus A."/>
            <person name="Barry K."/>
            <person name="Detter J.C."/>
            <person name="Glavina del Rio T."/>
            <person name="Hammon N."/>
            <person name="Israni S."/>
            <person name="Dalin E."/>
            <person name="Tice H."/>
            <person name="Pitluck S."/>
            <person name="Thompson L.S."/>
            <person name="Brettin T."/>
            <person name="Bruce D."/>
            <person name="Han C."/>
            <person name="Tapia R."/>
            <person name="Gilna P."/>
            <person name="Schmutz J."/>
            <person name="Larimer F."/>
            <person name="Land M."/>
            <person name="Hauser L."/>
            <person name="Kyrpides N."/>
            <person name="Mikhailova N."/>
            <person name="Janssen P.H."/>
            <person name="Kuske C.R."/>
            <person name="Richardson P."/>
        </authorList>
    </citation>
    <scope>NUCLEOTIDE SEQUENCE</scope>
    <source>
        <strain evidence="3">Ellin6076</strain>
    </source>
</reference>
<feature type="transmembrane region" description="Helical" evidence="1">
    <location>
        <begin position="12"/>
        <end position="32"/>
    </location>
</feature>
<name>Q01PN3_SOLUE</name>
<dbReference type="KEGG" id="sus:Acid_7479"/>
<dbReference type="NCBIfam" id="TIGR03008">
    <property type="entry name" value="pepcterm_CAAX"/>
    <property type="match status" value="1"/>
</dbReference>
<feature type="transmembrane region" description="Helical" evidence="1">
    <location>
        <begin position="177"/>
        <end position="193"/>
    </location>
</feature>
<keyword evidence="1" id="KW-0472">Membrane</keyword>
<gene>
    <name evidence="3" type="ordered locus">Acid_7479</name>
</gene>
<feature type="transmembrane region" description="Helical" evidence="1">
    <location>
        <begin position="149"/>
        <end position="171"/>
    </location>
</feature>
<keyword evidence="1" id="KW-0812">Transmembrane</keyword>
<feature type="transmembrane region" description="Helical" evidence="1">
    <location>
        <begin position="38"/>
        <end position="59"/>
    </location>
</feature>
<sequence length="226" mass="25628">MLQSLDSNQRATIAYIGPFVAFVGVMALERVVPLPPQWLYPVRFLIVATLIATFSWPYLSFRPSAPLASIAVGVGVFVIWIAPDVLFGYRHHWLFENSLTGTAASSLAPHLRKNLAFILMRTTGAALLVPILEELFWRGWMMRWLIDKCFLKVPLGEYLPSAFWIVALLFASEHGPFWEVGLAAGIVYNWWIIRTRNLADCILAHGVTNAVLSGYVLFTDQWQYWL</sequence>
<dbReference type="Pfam" id="PF02517">
    <property type="entry name" value="Rce1-like"/>
    <property type="match status" value="1"/>
</dbReference>
<dbReference type="STRING" id="234267.Acid_7479"/>
<evidence type="ECO:0000256" key="1">
    <source>
        <dbReference type="SAM" id="Phobius"/>
    </source>
</evidence>
<dbReference type="GO" id="GO:0004175">
    <property type="term" value="F:endopeptidase activity"/>
    <property type="evidence" value="ECO:0007669"/>
    <property type="project" value="UniProtKB-ARBA"/>
</dbReference>
<feature type="transmembrane region" description="Helical" evidence="1">
    <location>
        <begin position="66"/>
        <end position="89"/>
    </location>
</feature>